<reference evidence="1 2" key="1">
    <citation type="submission" date="2020-04" db="EMBL/GenBank/DDBJ databases">
        <authorList>
            <person name="De Canck E."/>
        </authorList>
    </citation>
    <scope>NUCLEOTIDE SEQUENCE [LARGE SCALE GENOMIC DNA]</scope>
    <source>
        <strain evidence="1 2">LMG 29542</strain>
    </source>
</reference>
<dbReference type="Proteomes" id="UP000494363">
    <property type="component" value="Unassembled WGS sequence"/>
</dbReference>
<organism evidence="1 2">
    <name type="scientific">Paraburkholderia humisilvae</name>
    <dbReference type="NCBI Taxonomy" id="627669"/>
    <lineage>
        <taxon>Bacteria</taxon>
        <taxon>Pseudomonadati</taxon>
        <taxon>Pseudomonadota</taxon>
        <taxon>Betaproteobacteria</taxon>
        <taxon>Burkholderiales</taxon>
        <taxon>Burkholderiaceae</taxon>
        <taxon>Paraburkholderia</taxon>
    </lineage>
</organism>
<dbReference type="InterPro" id="IPR021769">
    <property type="entry name" value="DUF3331"/>
</dbReference>
<proteinExistence type="predicted"/>
<dbReference type="Pfam" id="PF11811">
    <property type="entry name" value="DUF3331"/>
    <property type="match status" value="1"/>
</dbReference>
<dbReference type="AlphaFoldDB" id="A0A6J5ETG8"/>
<evidence type="ECO:0008006" key="3">
    <source>
        <dbReference type="Google" id="ProtNLM"/>
    </source>
</evidence>
<evidence type="ECO:0000313" key="2">
    <source>
        <dbReference type="Proteomes" id="UP000494363"/>
    </source>
</evidence>
<name>A0A6J5ETG8_9BURK</name>
<dbReference type="RefSeq" id="WP_175230593.1">
    <property type="nucleotide sequence ID" value="NZ_CADIKH010000039.1"/>
</dbReference>
<protein>
    <recommendedName>
        <fullName evidence="3">DUF3331 domain-containing protein</fullName>
    </recommendedName>
</protein>
<gene>
    <name evidence="1" type="ORF">LMG29542_05972</name>
</gene>
<evidence type="ECO:0000313" key="1">
    <source>
        <dbReference type="EMBL" id="CAB3768907.1"/>
    </source>
</evidence>
<dbReference type="EMBL" id="CADIKH010000039">
    <property type="protein sequence ID" value="CAB3768907.1"/>
    <property type="molecule type" value="Genomic_DNA"/>
</dbReference>
<sequence length="141" mass="15572">MNGIDRWSHIVKGLRGRAPEIAHAIRRAAYASCDFDERPPFSMANVSTIRRIERQTESTLLVSWSDPTLGRYQDQTWRAGFARRPGVCGLTGMPVCRGDAVYKPVVRGGAKPLNAFDMILASALPLACMRLSGDPLVQLML</sequence>
<keyword evidence="2" id="KW-1185">Reference proteome</keyword>
<accession>A0A6J5ETG8</accession>